<evidence type="ECO:0000313" key="1">
    <source>
        <dbReference type="EMBL" id="KAK9727901.1"/>
    </source>
</evidence>
<accession>A0AAW1KZ74</accession>
<protein>
    <submittedName>
        <fullName evidence="1">Uncharacterized protein</fullName>
    </submittedName>
</protein>
<gene>
    <name evidence="1" type="ORF">QE152_g18918</name>
</gene>
<evidence type="ECO:0000313" key="2">
    <source>
        <dbReference type="Proteomes" id="UP001458880"/>
    </source>
</evidence>
<dbReference type="Gene3D" id="3.30.420.10">
    <property type="entry name" value="Ribonuclease H-like superfamily/Ribonuclease H"/>
    <property type="match status" value="1"/>
</dbReference>
<dbReference type="EMBL" id="JASPKY010000174">
    <property type="protein sequence ID" value="KAK9727901.1"/>
    <property type="molecule type" value="Genomic_DNA"/>
</dbReference>
<dbReference type="PANTHER" id="PTHR42648">
    <property type="entry name" value="TRANSPOSASE, PUTATIVE-RELATED"/>
    <property type="match status" value="1"/>
</dbReference>
<reference evidence="1 2" key="1">
    <citation type="journal article" date="2024" name="BMC Genomics">
        <title>De novo assembly and annotation of Popillia japonica's genome with initial clues to its potential as an invasive pest.</title>
        <authorList>
            <person name="Cucini C."/>
            <person name="Boschi S."/>
            <person name="Funari R."/>
            <person name="Cardaioli E."/>
            <person name="Iannotti N."/>
            <person name="Marturano G."/>
            <person name="Paoli F."/>
            <person name="Bruttini M."/>
            <person name="Carapelli A."/>
            <person name="Frati F."/>
            <person name="Nardi F."/>
        </authorList>
    </citation>
    <scope>NUCLEOTIDE SEQUENCE [LARGE SCALE GENOMIC DNA]</scope>
    <source>
        <strain evidence="1">DMR45628</strain>
    </source>
</reference>
<dbReference type="InterPro" id="IPR036397">
    <property type="entry name" value="RNaseH_sf"/>
</dbReference>
<comment type="caution">
    <text evidence="1">The sequence shown here is derived from an EMBL/GenBank/DDBJ whole genome shotgun (WGS) entry which is preliminary data.</text>
</comment>
<dbReference type="GO" id="GO:0003676">
    <property type="term" value="F:nucleic acid binding"/>
    <property type="evidence" value="ECO:0007669"/>
    <property type="project" value="InterPro"/>
</dbReference>
<sequence length="128" mass="14713">MKETLEINYHRWASGVYPEVVLVHIDSRSRSKKVLEIIHSDVCGPITPNTYDGEKYFVTFIDDFSKEKSEFEKVCSLFDQRKKKGVINLVFIESQNQQADILTKGLPVCNFTKFRTLLGLRDFSEGGC</sequence>
<dbReference type="PANTHER" id="PTHR42648:SF28">
    <property type="entry name" value="TRANSPOSON-ENCODED PROTEIN WITH RIBONUCLEASE H-LIKE AND RETROVIRUS ZINC FINGER-LIKE DOMAINS"/>
    <property type="match status" value="1"/>
</dbReference>
<keyword evidence="2" id="KW-1185">Reference proteome</keyword>
<dbReference type="InterPro" id="IPR039537">
    <property type="entry name" value="Retrotran_Ty1/copia-like"/>
</dbReference>
<organism evidence="1 2">
    <name type="scientific">Popillia japonica</name>
    <name type="common">Japanese beetle</name>
    <dbReference type="NCBI Taxonomy" id="7064"/>
    <lineage>
        <taxon>Eukaryota</taxon>
        <taxon>Metazoa</taxon>
        <taxon>Ecdysozoa</taxon>
        <taxon>Arthropoda</taxon>
        <taxon>Hexapoda</taxon>
        <taxon>Insecta</taxon>
        <taxon>Pterygota</taxon>
        <taxon>Neoptera</taxon>
        <taxon>Endopterygota</taxon>
        <taxon>Coleoptera</taxon>
        <taxon>Polyphaga</taxon>
        <taxon>Scarabaeiformia</taxon>
        <taxon>Scarabaeidae</taxon>
        <taxon>Rutelinae</taxon>
        <taxon>Popillia</taxon>
    </lineage>
</organism>
<name>A0AAW1KZ74_POPJA</name>
<dbReference type="Proteomes" id="UP001458880">
    <property type="component" value="Unassembled WGS sequence"/>
</dbReference>
<proteinExistence type="predicted"/>
<dbReference type="AlphaFoldDB" id="A0AAW1KZ74"/>